<proteinExistence type="predicted"/>
<name>A0ABQ2N224_9MICO</name>
<protein>
    <recommendedName>
        <fullName evidence="4">DUF624 domain-containing protein</fullName>
    </recommendedName>
</protein>
<dbReference type="Pfam" id="PF04854">
    <property type="entry name" value="DUF624"/>
    <property type="match status" value="1"/>
</dbReference>
<evidence type="ECO:0000313" key="3">
    <source>
        <dbReference type="Proteomes" id="UP000638043"/>
    </source>
</evidence>
<feature type="transmembrane region" description="Helical" evidence="1">
    <location>
        <begin position="164"/>
        <end position="189"/>
    </location>
</feature>
<evidence type="ECO:0000256" key="1">
    <source>
        <dbReference type="SAM" id="Phobius"/>
    </source>
</evidence>
<dbReference type="Proteomes" id="UP000638043">
    <property type="component" value="Unassembled WGS sequence"/>
</dbReference>
<keyword evidence="1" id="KW-0812">Transmembrane</keyword>
<feature type="transmembrane region" description="Helical" evidence="1">
    <location>
        <begin position="138"/>
        <end position="158"/>
    </location>
</feature>
<gene>
    <name evidence="2" type="ORF">GCM10010910_15030</name>
</gene>
<dbReference type="InterPro" id="IPR006938">
    <property type="entry name" value="DUF624"/>
</dbReference>
<keyword evidence="3" id="KW-1185">Reference proteome</keyword>
<reference evidence="3" key="1">
    <citation type="journal article" date="2019" name="Int. J. Syst. Evol. Microbiol.">
        <title>The Global Catalogue of Microorganisms (GCM) 10K type strain sequencing project: providing services to taxonomists for standard genome sequencing and annotation.</title>
        <authorList>
            <consortium name="The Broad Institute Genomics Platform"/>
            <consortium name="The Broad Institute Genome Sequencing Center for Infectious Disease"/>
            <person name="Wu L."/>
            <person name="Ma J."/>
        </authorList>
    </citation>
    <scope>NUCLEOTIDE SEQUENCE [LARGE SCALE GENOMIC DNA]</scope>
    <source>
        <strain evidence="3">CGMCC 4.7181</strain>
    </source>
</reference>
<evidence type="ECO:0000313" key="2">
    <source>
        <dbReference type="EMBL" id="GGO63158.1"/>
    </source>
</evidence>
<organism evidence="2 3">
    <name type="scientific">Microbacterium nanhaiense</name>
    <dbReference type="NCBI Taxonomy" id="1301026"/>
    <lineage>
        <taxon>Bacteria</taxon>
        <taxon>Bacillati</taxon>
        <taxon>Actinomycetota</taxon>
        <taxon>Actinomycetes</taxon>
        <taxon>Micrococcales</taxon>
        <taxon>Microbacteriaceae</taxon>
        <taxon>Microbacterium</taxon>
    </lineage>
</organism>
<feature type="transmembrane region" description="Helical" evidence="1">
    <location>
        <begin position="80"/>
        <end position="100"/>
    </location>
</feature>
<keyword evidence="1" id="KW-0472">Membrane</keyword>
<evidence type="ECO:0008006" key="4">
    <source>
        <dbReference type="Google" id="ProtNLM"/>
    </source>
</evidence>
<feature type="transmembrane region" description="Helical" evidence="1">
    <location>
        <begin position="106"/>
        <end position="126"/>
    </location>
</feature>
<sequence>MFSYEGLMRLNSFLTGVYRMVYLTLLWLVTTLAGLIIFGLGPASYALAAYIDGWFRLGDQPPITRTFFQKVRAEFWRSAAMGWVLIVAGTIIGTNIFSASSWELRFANVVALFLLFVAGAYVFPIAVATDQVAIHRRFAAAFLVGIGSLHWTIIAAAATAGWVWLLYTFALPILPLFAMVVPATAIGLITRSVFRQLVADDDINDTTSHAPASQGISS</sequence>
<accession>A0ABQ2N224</accession>
<keyword evidence="1" id="KW-1133">Transmembrane helix</keyword>
<dbReference type="RefSeq" id="WP_188700761.1">
    <property type="nucleotide sequence ID" value="NZ_BMMQ01000003.1"/>
</dbReference>
<feature type="transmembrane region" description="Helical" evidence="1">
    <location>
        <begin position="20"/>
        <end position="40"/>
    </location>
</feature>
<dbReference type="EMBL" id="BMMQ01000003">
    <property type="protein sequence ID" value="GGO63158.1"/>
    <property type="molecule type" value="Genomic_DNA"/>
</dbReference>
<comment type="caution">
    <text evidence="2">The sequence shown here is derived from an EMBL/GenBank/DDBJ whole genome shotgun (WGS) entry which is preliminary data.</text>
</comment>